<name>A0A0A9GZ38_ARUDO</name>
<dbReference type="AlphaFoldDB" id="A0A0A9GZ38"/>
<accession>A0A0A9GZ38</accession>
<organism evidence="1">
    <name type="scientific">Arundo donax</name>
    <name type="common">Giant reed</name>
    <name type="synonym">Donax arundinaceus</name>
    <dbReference type="NCBI Taxonomy" id="35708"/>
    <lineage>
        <taxon>Eukaryota</taxon>
        <taxon>Viridiplantae</taxon>
        <taxon>Streptophyta</taxon>
        <taxon>Embryophyta</taxon>
        <taxon>Tracheophyta</taxon>
        <taxon>Spermatophyta</taxon>
        <taxon>Magnoliopsida</taxon>
        <taxon>Liliopsida</taxon>
        <taxon>Poales</taxon>
        <taxon>Poaceae</taxon>
        <taxon>PACMAD clade</taxon>
        <taxon>Arundinoideae</taxon>
        <taxon>Arundineae</taxon>
        <taxon>Arundo</taxon>
    </lineage>
</organism>
<dbReference type="EMBL" id="GBRH01167656">
    <property type="protein sequence ID" value="JAE30240.1"/>
    <property type="molecule type" value="Transcribed_RNA"/>
</dbReference>
<reference evidence="1" key="2">
    <citation type="journal article" date="2015" name="Data Brief">
        <title>Shoot transcriptome of the giant reed, Arundo donax.</title>
        <authorList>
            <person name="Barrero R.A."/>
            <person name="Guerrero F.D."/>
            <person name="Moolhuijzen P."/>
            <person name="Goolsby J.A."/>
            <person name="Tidwell J."/>
            <person name="Bellgard S.E."/>
            <person name="Bellgard M.I."/>
        </authorList>
    </citation>
    <scope>NUCLEOTIDE SEQUENCE</scope>
    <source>
        <tissue evidence="1">Shoot tissue taken approximately 20 cm above the soil surface</tissue>
    </source>
</reference>
<evidence type="ECO:0000313" key="1">
    <source>
        <dbReference type="EMBL" id="JAE30240.1"/>
    </source>
</evidence>
<protein>
    <submittedName>
        <fullName evidence="1">Uncharacterized protein</fullName>
    </submittedName>
</protein>
<proteinExistence type="predicted"/>
<reference evidence="1" key="1">
    <citation type="submission" date="2014-09" db="EMBL/GenBank/DDBJ databases">
        <authorList>
            <person name="Magalhaes I.L.F."/>
            <person name="Oliveira U."/>
            <person name="Santos F.R."/>
            <person name="Vidigal T.H.D.A."/>
            <person name="Brescovit A.D."/>
            <person name="Santos A.J."/>
        </authorList>
    </citation>
    <scope>NUCLEOTIDE SEQUENCE</scope>
    <source>
        <tissue evidence="1">Shoot tissue taken approximately 20 cm above the soil surface</tissue>
    </source>
</reference>
<sequence length="21" mass="2158">MSGRTVAAWIQAPLQAAMAAI</sequence>